<comment type="caution">
    <text evidence="6">The sequence shown here is derived from an EMBL/GenBank/DDBJ whole genome shotgun (WGS) entry which is preliminary data.</text>
</comment>
<keyword evidence="5" id="KW-0812">Transmembrane</keyword>
<evidence type="ECO:0000256" key="4">
    <source>
        <dbReference type="SAM" id="Coils"/>
    </source>
</evidence>
<evidence type="ECO:0000256" key="1">
    <source>
        <dbReference type="ARBA" id="ARBA00004196"/>
    </source>
</evidence>
<dbReference type="InterPro" id="IPR050465">
    <property type="entry name" value="UPF0194_transport"/>
</dbReference>
<keyword evidence="7" id="KW-1185">Reference proteome</keyword>
<organism evidence="6 7">
    <name type="scientific">Rheinheimera riviphila</name>
    <dbReference type="NCBI Taxonomy" id="1834037"/>
    <lineage>
        <taxon>Bacteria</taxon>
        <taxon>Pseudomonadati</taxon>
        <taxon>Pseudomonadota</taxon>
        <taxon>Gammaproteobacteria</taxon>
        <taxon>Chromatiales</taxon>
        <taxon>Chromatiaceae</taxon>
        <taxon>Rheinheimera</taxon>
    </lineage>
</organism>
<feature type="transmembrane region" description="Helical" evidence="5">
    <location>
        <begin position="24"/>
        <end position="42"/>
    </location>
</feature>
<reference evidence="6 7" key="1">
    <citation type="submission" date="2019-01" db="EMBL/GenBank/DDBJ databases">
        <authorList>
            <person name="Chen W.-M."/>
        </authorList>
    </citation>
    <scope>NUCLEOTIDE SEQUENCE [LARGE SCALE GENOMIC DNA]</scope>
    <source>
        <strain evidence="6 7">KYPC3</strain>
    </source>
</reference>
<dbReference type="Gene3D" id="2.40.30.170">
    <property type="match status" value="1"/>
</dbReference>
<dbReference type="PANTHER" id="PTHR32347:SF14">
    <property type="entry name" value="EFFLUX SYSTEM COMPONENT YKNX-RELATED"/>
    <property type="match status" value="1"/>
</dbReference>
<evidence type="ECO:0000256" key="2">
    <source>
        <dbReference type="ARBA" id="ARBA00009477"/>
    </source>
</evidence>
<dbReference type="Gene3D" id="2.40.50.100">
    <property type="match status" value="1"/>
</dbReference>
<evidence type="ECO:0000313" key="7">
    <source>
        <dbReference type="Proteomes" id="UP000283077"/>
    </source>
</evidence>
<dbReference type="GO" id="GO:0016020">
    <property type="term" value="C:membrane"/>
    <property type="evidence" value="ECO:0007669"/>
    <property type="project" value="InterPro"/>
</dbReference>
<evidence type="ECO:0000256" key="3">
    <source>
        <dbReference type="ARBA" id="ARBA00023054"/>
    </source>
</evidence>
<dbReference type="Gene3D" id="2.40.420.20">
    <property type="match status" value="1"/>
</dbReference>
<keyword evidence="3 4" id="KW-0175">Coiled coil</keyword>
<dbReference type="NCBIfam" id="TIGR01730">
    <property type="entry name" value="RND_mfp"/>
    <property type="match status" value="1"/>
</dbReference>
<dbReference type="OrthoDB" id="5752864at2"/>
<dbReference type="Proteomes" id="UP000283077">
    <property type="component" value="Unassembled WGS sequence"/>
</dbReference>
<proteinExistence type="inferred from homology"/>
<dbReference type="SUPFAM" id="SSF111369">
    <property type="entry name" value="HlyD-like secretion proteins"/>
    <property type="match status" value="2"/>
</dbReference>
<dbReference type="PANTHER" id="PTHR32347">
    <property type="entry name" value="EFFLUX SYSTEM COMPONENT YKNX-RELATED"/>
    <property type="match status" value="1"/>
</dbReference>
<comment type="subcellular location">
    <subcellularLocation>
        <location evidence="1">Cell envelope</location>
    </subcellularLocation>
</comment>
<name>A0A437QJ03_9GAMM</name>
<comment type="similarity">
    <text evidence="2">Belongs to the membrane fusion protein (MFP) (TC 8.A.1) family.</text>
</comment>
<dbReference type="AlphaFoldDB" id="A0A437QJ03"/>
<dbReference type="Gene3D" id="1.10.287.470">
    <property type="entry name" value="Helix hairpin bin"/>
    <property type="match status" value="1"/>
</dbReference>
<evidence type="ECO:0000313" key="6">
    <source>
        <dbReference type="EMBL" id="RVU34521.1"/>
    </source>
</evidence>
<keyword evidence="5" id="KW-1133">Transmembrane helix</keyword>
<dbReference type="GO" id="GO:0022857">
    <property type="term" value="F:transmembrane transporter activity"/>
    <property type="evidence" value="ECO:0007669"/>
    <property type="project" value="InterPro"/>
</dbReference>
<gene>
    <name evidence="6" type="ORF">EOE67_14845</name>
</gene>
<protein>
    <submittedName>
        <fullName evidence="6">Efflux RND transporter periplasmic adaptor subunit</fullName>
    </submittedName>
</protein>
<dbReference type="EMBL" id="SACS01000017">
    <property type="protein sequence ID" value="RVU34521.1"/>
    <property type="molecule type" value="Genomic_DNA"/>
</dbReference>
<feature type="coiled-coil region" evidence="4">
    <location>
        <begin position="121"/>
        <end position="173"/>
    </location>
</feature>
<sequence length="422" mass="46087">MIQGTEQQDIAVKGSTRPKPVKKILMAGVVGGLLWLSWQWLFAGGAQASLVIPRQQVQIGTVSRGDFVRDLAVQGKVVAANAPTLFSQQAGQIRLLKQPGEPVTLGDLLAVIDSPTLENEVKQQQALLASMTSEIERATLQAREQQLDMEQVQNTAQINRQAAKRELARAKQSLQLGVLRQLDLDIANDKMTQSELEFAHAKRKVQLALDKLAFEQKSGQQALERQQLVVAELNRKLAALQIKAPVTGQVGNWLVEQQNHVLEGQGLLTVIDLSQYEAELSVPENYAAELAAGLAVEVSLNGQMLQGALSHVAPEVKEGQVSARVRFQSQDAASLRQNQRLSGRIIFEQKTNVLKVARGDFISSGGGRQAYRLIDNIATKTPVELGAVSVQWVEVLAGLSEGDQLVISNLSEFKDQPQVRLN</sequence>
<dbReference type="GO" id="GO:0030313">
    <property type="term" value="C:cell envelope"/>
    <property type="evidence" value="ECO:0007669"/>
    <property type="project" value="UniProtKB-SubCell"/>
</dbReference>
<accession>A0A437QJ03</accession>
<dbReference type="InterPro" id="IPR006143">
    <property type="entry name" value="RND_pump_MFP"/>
</dbReference>
<evidence type="ECO:0000256" key="5">
    <source>
        <dbReference type="SAM" id="Phobius"/>
    </source>
</evidence>
<keyword evidence="5" id="KW-0472">Membrane</keyword>
<dbReference type="RefSeq" id="WP_127700119.1">
    <property type="nucleotide sequence ID" value="NZ_SACS01000017.1"/>
</dbReference>